<protein>
    <submittedName>
        <fullName evidence="1">DUF892 family protein</fullName>
    </submittedName>
</protein>
<dbReference type="PANTHER" id="PTHR30565">
    <property type="entry name" value="PROTEIN YCIF"/>
    <property type="match status" value="1"/>
</dbReference>
<evidence type="ECO:0000313" key="2">
    <source>
        <dbReference type="Proteomes" id="UP000292884"/>
    </source>
</evidence>
<dbReference type="OrthoDB" id="954235at2"/>
<proteinExistence type="predicted"/>
<dbReference type="Gene3D" id="1.20.1260.10">
    <property type="match status" value="1"/>
</dbReference>
<keyword evidence="2" id="KW-1185">Reference proteome</keyword>
<dbReference type="InterPro" id="IPR047114">
    <property type="entry name" value="YciF"/>
</dbReference>
<dbReference type="Pfam" id="PF05974">
    <property type="entry name" value="DUF892"/>
    <property type="match status" value="1"/>
</dbReference>
<reference evidence="1 2" key="1">
    <citation type="submission" date="2019-02" db="EMBL/GenBank/DDBJ databases">
        <title>Pedobacter sp. RP-1-13 sp. nov., isolated from Arctic soil.</title>
        <authorList>
            <person name="Dahal R.H."/>
        </authorList>
    </citation>
    <scope>NUCLEOTIDE SEQUENCE [LARGE SCALE GENOMIC DNA]</scope>
    <source>
        <strain evidence="1 2">RP-1-13</strain>
    </source>
</reference>
<dbReference type="AlphaFoldDB" id="A0A4R0MYN5"/>
<dbReference type="InterPro" id="IPR012347">
    <property type="entry name" value="Ferritin-like"/>
</dbReference>
<dbReference type="SUPFAM" id="SSF47240">
    <property type="entry name" value="Ferritin-like"/>
    <property type="match status" value="1"/>
</dbReference>
<dbReference type="RefSeq" id="WP_131553333.1">
    <property type="nucleotide sequence ID" value="NZ_SJSK01000002.1"/>
</dbReference>
<dbReference type="InterPro" id="IPR010287">
    <property type="entry name" value="DUF892_YciF-like"/>
</dbReference>
<dbReference type="EMBL" id="SJSK01000002">
    <property type="protein sequence ID" value="TCC92395.1"/>
    <property type="molecule type" value="Genomic_DNA"/>
</dbReference>
<evidence type="ECO:0000313" key="1">
    <source>
        <dbReference type="EMBL" id="TCC92395.1"/>
    </source>
</evidence>
<gene>
    <name evidence="1" type="ORF">EZ428_11795</name>
</gene>
<dbReference type="PANTHER" id="PTHR30565:SF9">
    <property type="entry name" value="PROTEIN YCIF"/>
    <property type="match status" value="1"/>
</dbReference>
<dbReference type="Proteomes" id="UP000292884">
    <property type="component" value="Unassembled WGS sequence"/>
</dbReference>
<sequence>MHQTNNHDSERINFDGEKLKTFFIGHLDKIYCAKIHLITRLPQLLEQAHFADLKSAILETINHVENEISRMEMIYTILDSTYSDCNAKGLTGLVEDAFSAIQQQGKDRELRDLSILFYLQNIESVEMASFQILQMAAVKIKNKQIANLLKENYEEAKADRTLFLLIASKYIIAESK</sequence>
<accession>A0A4R0MYN5</accession>
<comment type="caution">
    <text evidence="1">The sequence shown here is derived from an EMBL/GenBank/DDBJ whole genome shotgun (WGS) entry which is preliminary data.</text>
</comment>
<organism evidence="1 2">
    <name type="scientific">Pedobacter frigiditerrae</name>
    <dbReference type="NCBI Taxonomy" id="2530452"/>
    <lineage>
        <taxon>Bacteria</taxon>
        <taxon>Pseudomonadati</taxon>
        <taxon>Bacteroidota</taxon>
        <taxon>Sphingobacteriia</taxon>
        <taxon>Sphingobacteriales</taxon>
        <taxon>Sphingobacteriaceae</taxon>
        <taxon>Pedobacter</taxon>
    </lineage>
</organism>
<dbReference type="InterPro" id="IPR009078">
    <property type="entry name" value="Ferritin-like_SF"/>
</dbReference>
<name>A0A4R0MYN5_9SPHI</name>